<dbReference type="PANTHER" id="PTHR14413">
    <property type="entry name" value="RIBOSOMAL PROTEIN L17"/>
    <property type="match status" value="1"/>
</dbReference>
<sequence length="228" mass="25530">MGKKGDRAAHSRASAFLLQPTLLPKLFNTFAQRYAERPGGYTRIHKLGNRPGDNAPRAILELVDNPRDLRFEITSRAIGWEVLKHKLKSQNLLNIINDGAQGAQEVVDAERNMKFDEAGGVLRAKTRWNLQKVLRYRNQSASAELSEKVGDYVDHLLATPLATRSLHEETKEKNTNDRPPRTKAGQILPGETRPALSLARGALGHRRPPPKGPILSMKTVFGRKYKET</sequence>
<comment type="similarity">
    <text evidence="1">Belongs to the bacterial ribosomal protein bL17 family.</text>
</comment>
<evidence type="ECO:0000313" key="6">
    <source>
        <dbReference type="Proteomes" id="UP000775547"/>
    </source>
</evidence>
<name>A0A9P7KGR3_9AGAR</name>
<keyword evidence="2" id="KW-0689">Ribosomal protein</keyword>
<dbReference type="GO" id="GO:0003735">
    <property type="term" value="F:structural constituent of ribosome"/>
    <property type="evidence" value="ECO:0007669"/>
    <property type="project" value="InterPro"/>
</dbReference>
<dbReference type="AlphaFoldDB" id="A0A9P7KGR3"/>
<evidence type="ECO:0000256" key="4">
    <source>
        <dbReference type="SAM" id="MobiDB-lite"/>
    </source>
</evidence>
<comment type="caution">
    <text evidence="5">The sequence shown here is derived from an EMBL/GenBank/DDBJ whole genome shotgun (WGS) entry which is preliminary data.</text>
</comment>
<evidence type="ECO:0008006" key="7">
    <source>
        <dbReference type="Google" id="ProtNLM"/>
    </source>
</evidence>
<dbReference type="SUPFAM" id="SSF64263">
    <property type="entry name" value="Prokaryotic ribosomal protein L17"/>
    <property type="match status" value="1"/>
</dbReference>
<dbReference type="Proteomes" id="UP000775547">
    <property type="component" value="Unassembled WGS sequence"/>
</dbReference>
<organism evidence="5 6">
    <name type="scientific">Asterophora parasitica</name>
    <dbReference type="NCBI Taxonomy" id="117018"/>
    <lineage>
        <taxon>Eukaryota</taxon>
        <taxon>Fungi</taxon>
        <taxon>Dikarya</taxon>
        <taxon>Basidiomycota</taxon>
        <taxon>Agaricomycotina</taxon>
        <taxon>Agaricomycetes</taxon>
        <taxon>Agaricomycetidae</taxon>
        <taxon>Agaricales</taxon>
        <taxon>Tricholomatineae</taxon>
        <taxon>Lyophyllaceae</taxon>
        <taxon>Asterophora</taxon>
    </lineage>
</organism>
<evidence type="ECO:0000256" key="2">
    <source>
        <dbReference type="ARBA" id="ARBA00022980"/>
    </source>
</evidence>
<dbReference type="EMBL" id="JABCKV010000005">
    <property type="protein sequence ID" value="KAG5648060.1"/>
    <property type="molecule type" value="Genomic_DNA"/>
</dbReference>
<dbReference type="Gene3D" id="3.90.1030.10">
    <property type="entry name" value="Ribosomal protein L17"/>
    <property type="match status" value="1"/>
</dbReference>
<accession>A0A9P7KGR3</accession>
<proteinExistence type="inferred from homology"/>
<feature type="compositionally biased region" description="Basic and acidic residues" evidence="4">
    <location>
        <begin position="165"/>
        <end position="180"/>
    </location>
</feature>
<dbReference type="Pfam" id="PF01196">
    <property type="entry name" value="Ribosomal_L17"/>
    <property type="match status" value="1"/>
</dbReference>
<feature type="region of interest" description="Disordered" evidence="4">
    <location>
        <begin position="163"/>
        <end position="193"/>
    </location>
</feature>
<keyword evidence="6" id="KW-1185">Reference proteome</keyword>
<keyword evidence="3" id="KW-0687">Ribonucleoprotein</keyword>
<dbReference type="PANTHER" id="PTHR14413:SF16">
    <property type="entry name" value="LARGE RIBOSOMAL SUBUNIT PROTEIN BL17M"/>
    <property type="match status" value="1"/>
</dbReference>
<dbReference type="OrthoDB" id="275000at2759"/>
<reference evidence="5" key="1">
    <citation type="submission" date="2020-07" db="EMBL/GenBank/DDBJ databases">
        <authorList>
            <person name="Nieuwenhuis M."/>
            <person name="Van De Peppel L.J.J."/>
        </authorList>
    </citation>
    <scope>NUCLEOTIDE SEQUENCE</scope>
    <source>
        <strain evidence="5">AP01</strain>
        <tissue evidence="5">Mycelium</tissue>
    </source>
</reference>
<evidence type="ECO:0000256" key="3">
    <source>
        <dbReference type="ARBA" id="ARBA00023274"/>
    </source>
</evidence>
<protein>
    <recommendedName>
        <fullName evidence="7">Ribosomal protein L17</fullName>
    </recommendedName>
</protein>
<dbReference type="InterPro" id="IPR036373">
    <property type="entry name" value="Ribosomal_bL17_sf"/>
</dbReference>
<dbReference type="GO" id="GO:0005762">
    <property type="term" value="C:mitochondrial large ribosomal subunit"/>
    <property type="evidence" value="ECO:0007669"/>
    <property type="project" value="TreeGrafter"/>
</dbReference>
<reference evidence="5" key="2">
    <citation type="submission" date="2021-10" db="EMBL/GenBank/DDBJ databases">
        <title>Phylogenomics reveals ancestral predisposition of the termite-cultivated fungus Termitomyces towards a domesticated lifestyle.</title>
        <authorList>
            <person name="Auxier B."/>
            <person name="Grum-Grzhimaylo A."/>
            <person name="Cardenas M.E."/>
            <person name="Lodge J.D."/>
            <person name="Laessoe T."/>
            <person name="Pedersen O."/>
            <person name="Smith M.E."/>
            <person name="Kuyper T.W."/>
            <person name="Franco-Molano E.A."/>
            <person name="Baroni T.J."/>
            <person name="Aanen D.K."/>
        </authorList>
    </citation>
    <scope>NUCLEOTIDE SEQUENCE</scope>
    <source>
        <strain evidence="5">AP01</strain>
        <tissue evidence="5">Mycelium</tissue>
    </source>
</reference>
<evidence type="ECO:0000313" key="5">
    <source>
        <dbReference type="EMBL" id="KAG5648060.1"/>
    </source>
</evidence>
<evidence type="ECO:0000256" key="1">
    <source>
        <dbReference type="ARBA" id="ARBA00008777"/>
    </source>
</evidence>
<dbReference type="InterPro" id="IPR000456">
    <property type="entry name" value="Ribosomal_bL17"/>
</dbReference>
<dbReference type="GO" id="GO:0006412">
    <property type="term" value="P:translation"/>
    <property type="evidence" value="ECO:0007669"/>
    <property type="project" value="InterPro"/>
</dbReference>
<gene>
    <name evidence="5" type="ORF">DXG03_007095</name>
</gene>